<reference evidence="1" key="1">
    <citation type="journal article" date="2021" name="Proc. Natl. Acad. Sci. U.S.A.">
        <title>A Catalog of Tens of Thousands of Viruses from Human Metagenomes Reveals Hidden Associations with Chronic Diseases.</title>
        <authorList>
            <person name="Tisza M.J."/>
            <person name="Buck C.B."/>
        </authorList>
    </citation>
    <scope>NUCLEOTIDE SEQUENCE</scope>
    <source>
        <strain evidence="1">CtkOm7</strain>
    </source>
</reference>
<accession>A0A8S5NNV2</accession>
<organism evidence="1">
    <name type="scientific">Myoviridae sp. ctkOm7</name>
    <dbReference type="NCBI Taxonomy" id="2826690"/>
    <lineage>
        <taxon>Viruses</taxon>
        <taxon>Duplodnaviria</taxon>
        <taxon>Heunggongvirae</taxon>
        <taxon>Uroviricota</taxon>
        <taxon>Caudoviricetes</taxon>
    </lineage>
</organism>
<dbReference type="EMBL" id="BK015199">
    <property type="protein sequence ID" value="DAD95739.1"/>
    <property type="molecule type" value="Genomic_DNA"/>
</dbReference>
<proteinExistence type="predicted"/>
<sequence length="82" mass="9996">MIRRRKSNLPKWRYEFDCRKCDNIREVHDPRKGRDGDYCIPCIERMDSRRPSPIHADEKERVLRCECFTPIPEDEECENEKV</sequence>
<protein>
    <submittedName>
        <fullName evidence="1">Uncharacterized protein</fullName>
    </submittedName>
</protein>
<name>A0A8S5NNV2_9CAUD</name>
<evidence type="ECO:0000313" key="1">
    <source>
        <dbReference type="EMBL" id="DAD95739.1"/>
    </source>
</evidence>